<dbReference type="EMBL" id="AP022611">
    <property type="protein sequence ID" value="BBZ31391.1"/>
    <property type="molecule type" value="Genomic_DNA"/>
</dbReference>
<evidence type="ECO:0000259" key="1">
    <source>
        <dbReference type="Pfam" id="PF18135"/>
    </source>
</evidence>
<dbReference type="InterPro" id="IPR041635">
    <property type="entry name" value="Type_ISP_LLaBIII_C"/>
</dbReference>
<geneLocation type="plasmid" evidence="3">
    <name>pjcm13574 dna</name>
</geneLocation>
<dbReference type="Proteomes" id="UP000466517">
    <property type="component" value="Plasmid pJCM13574"/>
</dbReference>
<proteinExistence type="predicted"/>
<protein>
    <recommendedName>
        <fullName evidence="1">Type ISP restriction-modification enzyme LLaBIII C-terminal specificity domain-containing protein</fullName>
    </recommendedName>
</protein>
<evidence type="ECO:0000313" key="2">
    <source>
        <dbReference type="EMBL" id="BBZ31391.1"/>
    </source>
</evidence>
<reference evidence="2 3" key="1">
    <citation type="journal article" date="2019" name="Emerg. Microbes Infect.">
        <title>Comprehensive subspecies identification of 175 nontuberculous mycobacteria species based on 7547 genomic profiles.</title>
        <authorList>
            <person name="Matsumoto Y."/>
            <person name="Kinjo T."/>
            <person name="Motooka D."/>
            <person name="Nabeya D."/>
            <person name="Jung N."/>
            <person name="Uechi K."/>
            <person name="Horii T."/>
            <person name="Iida T."/>
            <person name="Fujita J."/>
            <person name="Nakamura S."/>
        </authorList>
    </citation>
    <scope>NUCLEOTIDE SEQUENCE [LARGE SCALE GENOMIC DNA]</scope>
    <source>
        <strain evidence="2 3">JCM 13574</strain>
        <plasmid evidence="3">pjcm13574 dna</plasmid>
    </source>
</reference>
<name>A0A7I7XQ75_9MYCO</name>
<feature type="domain" description="Type ISP restriction-modification enzyme LLaBIII C-terminal specificity" evidence="1">
    <location>
        <begin position="4"/>
        <end position="175"/>
    </location>
</feature>
<dbReference type="KEGG" id="mmag:MMAD_56860"/>
<accession>A0A7I7XQ75</accession>
<organism evidence="2 3">
    <name type="scientific">Mycolicibacterium madagascariense</name>
    <dbReference type="NCBI Taxonomy" id="212765"/>
    <lineage>
        <taxon>Bacteria</taxon>
        <taxon>Bacillati</taxon>
        <taxon>Actinomycetota</taxon>
        <taxon>Actinomycetes</taxon>
        <taxon>Mycobacteriales</taxon>
        <taxon>Mycobacteriaceae</taxon>
        <taxon>Mycolicibacterium</taxon>
    </lineage>
</organism>
<sequence>MLATYRAALGDDITTDDVFYYVYGLLHSPGYRTRFAADLRKMLPRIPTAATRDDFDAFTHAGRTLSDLHRGYETATPYPLEESWTGTLDGNDREALRVNKMRFKSKTDHSALIYNTHLSLTGIPDAAHRYRLGARSALEWIIDRYQVKTDSRGSGIINDPNTWCDEQLNARYIVDLIKRVVTVSVTTMEIVDGLPSN</sequence>
<dbReference type="AlphaFoldDB" id="A0A7I7XQ75"/>
<gene>
    <name evidence="2" type="ORF">MMAD_56860</name>
</gene>
<keyword evidence="3" id="KW-1185">Reference proteome</keyword>
<dbReference type="REBASE" id="378445">
    <property type="entry name" value="Mma13574ORF56860P"/>
</dbReference>
<dbReference type="Pfam" id="PF18135">
    <property type="entry name" value="Type_ISP_C"/>
    <property type="match status" value="1"/>
</dbReference>
<evidence type="ECO:0000313" key="3">
    <source>
        <dbReference type="Proteomes" id="UP000466517"/>
    </source>
</evidence>
<keyword evidence="2" id="KW-0614">Plasmid</keyword>